<evidence type="ECO:0000313" key="2">
    <source>
        <dbReference type="EMBL" id="SBP86813.1"/>
    </source>
</evidence>
<reference evidence="2 3" key="1">
    <citation type="submission" date="2016-06" db="EMBL/GenBank/DDBJ databases">
        <authorList>
            <person name="Kjaerup R.B."/>
            <person name="Dalgaard T.S."/>
            <person name="Juul-Madsen H.R."/>
        </authorList>
    </citation>
    <scope>NUCLEOTIDE SEQUENCE [LARGE SCALE GENOMIC DNA]</scope>
    <source>
        <strain evidence="2 3">DSM 16361</strain>
    </source>
</reference>
<sequence length="433" mass="46722">MNAQASWFAPGAAGSSRLDIGRLAALGLIGAMRRLGTRVQPFLAAVSPCRDAGAIGFHADGAAGLLEEMSLVVVIALEHVEGRAAFEDRALDGIAEQQLARAQRSHAGVESALEIVEPVAQPVAVEHGHAAPAEFQLQQTQASACQQGMHQLPVESEIFGRRETGLVGPPSPAQTMQFGQAIEGGIERDIFVRLDDSRPILLLELAPQASHDASTVIAQAPKKRLPVRRQHSVDDPRRLPHPQPGGIAPGRVDERHGERRVGLQVVEVQRIPAGQMLGHMLGESLCDRLEPRRVQQRIEIIGRGVASGADLPQLAYRQNPAQPAFFDIQRQHPKELSAVPGRQNAQLPGLSIVPPPQALPLPGQKDAGGRADRFQVAPAILERVELRNGRDGFDTHVILVKDTGTMRPSLGNLGPYISMRNVLKNNLTHHPLH</sequence>
<feature type="region of interest" description="Disordered" evidence="1">
    <location>
        <begin position="225"/>
        <end position="256"/>
    </location>
</feature>
<dbReference type="AlphaFoldDB" id="A0A238D0N3"/>
<name>A0A238D0N3_THIDL</name>
<keyword evidence="3" id="KW-1185">Reference proteome</keyword>
<gene>
    <name evidence="2" type="ORF">THIARS_50061</name>
</gene>
<dbReference type="EMBL" id="FLMQ01000045">
    <property type="protein sequence ID" value="SBP86813.1"/>
    <property type="molecule type" value="Genomic_DNA"/>
</dbReference>
<proteinExistence type="predicted"/>
<evidence type="ECO:0000313" key="3">
    <source>
        <dbReference type="Proteomes" id="UP000214566"/>
    </source>
</evidence>
<evidence type="ECO:0000256" key="1">
    <source>
        <dbReference type="SAM" id="MobiDB-lite"/>
    </source>
</evidence>
<organism evidence="2 3">
    <name type="scientific">Thiomonas delicata</name>
    <name type="common">Thiomonas cuprina</name>
    <dbReference type="NCBI Taxonomy" id="364030"/>
    <lineage>
        <taxon>Bacteria</taxon>
        <taxon>Pseudomonadati</taxon>
        <taxon>Pseudomonadota</taxon>
        <taxon>Betaproteobacteria</taxon>
        <taxon>Burkholderiales</taxon>
        <taxon>Thiomonas</taxon>
    </lineage>
</organism>
<dbReference type="Proteomes" id="UP000214566">
    <property type="component" value="Unassembled WGS sequence"/>
</dbReference>
<accession>A0A238D0N3</accession>
<protein>
    <submittedName>
        <fullName evidence="2">Uncharacterized protein</fullName>
    </submittedName>
</protein>